<gene>
    <name evidence="1" type="ORF">RW095_05085</name>
</gene>
<sequence length="123" mass="13727">MTWSIQFAPEALAQLIDLEQRIADAGAPITGARYVDAIAASYHRRTLCLMQSARRCRVRAYLDQGVRPHINLYKARYTNSVLAASTRLIGQDLLIYMNANDLRSVRAFLSDGTELGELEVQGV</sequence>
<protein>
    <submittedName>
        <fullName evidence="1">Uncharacterized protein</fullName>
    </submittedName>
</protein>
<evidence type="ECO:0000313" key="1">
    <source>
        <dbReference type="EMBL" id="WOD13414.1"/>
    </source>
</evidence>
<organism evidence="1 2">
    <name type="scientific">Paraburkholderia kirstenboschensis</name>
    <dbReference type="NCBI Taxonomy" id="1245436"/>
    <lineage>
        <taxon>Bacteria</taxon>
        <taxon>Pseudomonadati</taxon>
        <taxon>Pseudomonadota</taxon>
        <taxon>Betaproteobacteria</taxon>
        <taxon>Burkholderiales</taxon>
        <taxon>Burkholderiaceae</taxon>
        <taxon>Paraburkholderia</taxon>
    </lineage>
</organism>
<dbReference type="RefSeq" id="WP_317014911.1">
    <property type="nucleotide sequence ID" value="NZ_CP136511.1"/>
</dbReference>
<proteinExistence type="predicted"/>
<name>A0ABZ0E834_9BURK</name>
<accession>A0ABZ0E834</accession>
<keyword evidence="2" id="KW-1185">Reference proteome</keyword>
<reference evidence="1 2" key="1">
    <citation type="submission" date="2023-10" db="EMBL/GenBank/DDBJ databases">
        <title>Surface-active antibiotics is a multifunctional adaptation for post-fire microbes.</title>
        <authorList>
            <person name="Liu M.D."/>
            <person name="Du Y."/>
            <person name="Koupaei S.K."/>
            <person name="Kim N.R."/>
            <person name="Zhang W."/>
            <person name="Traxler M.F."/>
        </authorList>
    </citation>
    <scope>NUCLEOTIDE SEQUENCE [LARGE SCALE GENOMIC DNA]</scope>
    <source>
        <strain evidence="1 2">F3</strain>
    </source>
</reference>
<evidence type="ECO:0000313" key="2">
    <source>
        <dbReference type="Proteomes" id="UP001302652"/>
    </source>
</evidence>
<dbReference type="Proteomes" id="UP001302652">
    <property type="component" value="Chromosome 3"/>
</dbReference>
<dbReference type="EMBL" id="CP136511">
    <property type="protein sequence ID" value="WOD13414.1"/>
    <property type="molecule type" value="Genomic_DNA"/>
</dbReference>